<dbReference type="Pfam" id="PF07727">
    <property type="entry name" value="RVT_2"/>
    <property type="match status" value="1"/>
</dbReference>
<name>A0A9W7CTN1_9STRA</name>
<keyword evidence="3" id="KW-1185">Reference proteome</keyword>
<evidence type="ECO:0000259" key="1">
    <source>
        <dbReference type="Pfam" id="PF07727"/>
    </source>
</evidence>
<organism evidence="2 3">
    <name type="scientific">Phytophthora fragariaefolia</name>
    <dbReference type="NCBI Taxonomy" id="1490495"/>
    <lineage>
        <taxon>Eukaryota</taxon>
        <taxon>Sar</taxon>
        <taxon>Stramenopiles</taxon>
        <taxon>Oomycota</taxon>
        <taxon>Peronosporomycetes</taxon>
        <taxon>Peronosporales</taxon>
        <taxon>Peronosporaceae</taxon>
        <taxon>Phytophthora</taxon>
    </lineage>
</organism>
<feature type="domain" description="Reverse transcriptase Ty1/copia-type" evidence="1">
    <location>
        <begin position="38"/>
        <end position="129"/>
    </location>
</feature>
<gene>
    <name evidence="2" type="ORF">Pfra01_001410000</name>
</gene>
<dbReference type="InterPro" id="IPR013103">
    <property type="entry name" value="RVT_2"/>
</dbReference>
<reference evidence="2" key="1">
    <citation type="submission" date="2023-04" db="EMBL/GenBank/DDBJ databases">
        <title>Phytophthora fragariaefolia NBRC 109709.</title>
        <authorList>
            <person name="Ichikawa N."/>
            <person name="Sato H."/>
            <person name="Tonouchi N."/>
        </authorList>
    </citation>
    <scope>NUCLEOTIDE SEQUENCE</scope>
    <source>
        <strain evidence="2">NBRC 109709</strain>
    </source>
</reference>
<dbReference type="Proteomes" id="UP001165121">
    <property type="component" value="Unassembled WGS sequence"/>
</dbReference>
<protein>
    <submittedName>
        <fullName evidence="2">Unnamed protein product</fullName>
    </submittedName>
</protein>
<dbReference type="SUPFAM" id="SSF56672">
    <property type="entry name" value="DNA/RNA polymerases"/>
    <property type="match status" value="1"/>
</dbReference>
<proteinExistence type="predicted"/>
<comment type="caution">
    <text evidence="2">The sequence shown here is derived from an EMBL/GenBank/DDBJ whole genome shotgun (WGS) entry which is preliminary data.</text>
</comment>
<accession>A0A9W7CTN1</accession>
<dbReference type="InterPro" id="IPR043502">
    <property type="entry name" value="DNA/RNA_pol_sf"/>
</dbReference>
<dbReference type="AlphaFoldDB" id="A0A9W7CTN1"/>
<dbReference type="EMBL" id="BSXT01001464">
    <property type="protein sequence ID" value="GMF42695.1"/>
    <property type="molecule type" value="Genomic_DNA"/>
</dbReference>
<evidence type="ECO:0000313" key="2">
    <source>
        <dbReference type="EMBL" id="GMF42695.1"/>
    </source>
</evidence>
<dbReference type="OrthoDB" id="122042at2759"/>
<evidence type="ECO:0000313" key="3">
    <source>
        <dbReference type="Proteomes" id="UP001165121"/>
    </source>
</evidence>
<sequence length="156" mass="17529">MAQSLSSATPILDSCMWNLIKIDMELSEGLIEILGETDNDDEDIECLLKKCLYGLKQASRMWNETIDRHLNATRVKPTKVDPYVYPRDDKDQIWVACLYIDDILIASRDQNVIISVNAQIAAMWRSNLAKTCEFSSLHKPVAICTSTATGIFPGFA</sequence>